<feature type="binding site" evidence="8">
    <location>
        <position position="230"/>
    </location>
    <ligand>
        <name>Zn(2+)</name>
        <dbReference type="ChEBI" id="CHEBI:29105"/>
        <label>2</label>
    </ligand>
</feature>
<comment type="caution">
    <text evidence="9">The sequence shown here is derived from an EMBL/GenBank/DDBJ whole genome shotgun (WGS) entry which is preliminary data.</text>
</comment>
<evidence type="ECO:0000256" key="7">
    <source>
        <dbReference type="PIRSR" id="PIRSR001123-1"/>
    </source>
</evidence>
<dbReference type="GO" id="GO:0046872">
    <property type="term" value="F:metal ion binding"/>
    <property type="evidence" value="ECO:0007669"/>
    <property type="project" value="UniProtKB-UniRule"/>
</dbReference>
<sequence length="361" mass="38989">MSEPLKPSLDREYMLELLGRLLNTPSPSGYCMAIMKLLRAEAEKLGYRLETTPKGNGIVTIPGAAAEDGRGSLALSAHVDTLGAMVRSIKPGGTLRFTPIGGYAMQTVEGEYCLVHTRDGRTYEGTVLSTKPSVHVYSDAREWAREEANMEIRIDEAVSSKEDAEKLGIAPGDFVSWDPRARILPSGWIKSRHLDDKASVAALFGVLEWLAREGRKPVRTVKMIFSVYEEVGHGTAWIPADVEELIAVDMGAIGDDLSATERDVSICAKDSSGPYDYGMTTRLVRLAKREGLPHAVDIYPHYGSDASAALRGGSNIRAALIGPGVHASHGMERTHADAVANTAALLLAYMMDEDEDGSSEG</sequence>
<dbReference type="Proteomes" id="UP000553776">
    <property type="component" value="Unassembled WGS sequence"/>
</dbReference>
<evidence type="ECO:0000256" key="4">
    <source>
        <dbReference type="ARBA" id="ARBA00022723"/>
    </source>
</evidence>
<dbReference type="AlphaFoldDB" id="A0A841UA51"/>
<evidence type="ECO:0000256" key="6">
    <source>
        <dbReference type="PIRNR" id="PIRNR001123"/>
    </source>
</evidence>
<proteinExistence type="inferred from homology"/>
<feature type="binding site" evidence="8">
    <location>
        <position position="195"/>
    </location>
    <ligand>
        <name>Zn(2+)</name>
        <dbReference type="ChEBI" id="CHEBI:29105"/>
        <label>1</label>
    </ligand>
</feature>
<dbReference type="InterPro" id="IPR051464">
    <property type="entry name" value="Peptidase_M42_aminopept"/>
</dbReference>
<dbReference type="SUPFAM" id="SSF53187">
    <property type="entry name" value="Zn-dependent exopeptidases"/>
    <property type="match status" value="1"/>
</dbReference>
<dbReference type="PANTHER" id="PTHR32481:SF7">
    <property type="entry name" value="AMINOPEPTIDASE YHFE-RELATED"/>
    <property type="match status" value="1"/>
</dbReference>
<dbReference type="GO" id="GO:0006508">
    <property type="term" value="P:proteolysis"/>
    <property type="evidence" value="ECO:0007669"/>
    <property type="project" value="UniProtKB-KW"/>
</dbReference>
<evidence type="ECO:0000313" key="10">
    <source>
        <dbReference type="Proteomes" id="UP000553776"/>
    </source>
</evidence>
<keyword evidence="2" id="KW-0031">Aminopeptidase</keyword>
<dbReference type="InterPro" id="IPR023367">
    <property type="entry name" value="Peptidase_M42_dom2"/>
</dbReference>
<feature type="binding site" evidence="8">
    <location>
        <position position="78"/>
    </location>
    <ligand>
        <name>Zn(2+)</name>
        <dbReference type="ChEBI" id="CHEBI:29105"/>
        <label>1</label>
    </ligand>
</feature>
<evidence type="ECO:0000256" key="8">
    <source>
        <dbReference type="PIRSR" id="PIRSR001123-2"/>
    </source>
</evidence>
<dbReference type="PANTHER" id="PTHR32481">
    <property type="entry name" value="AMINOPEPTIDASE"/>
    <property type="match status" value="1"/>
</dbReference>
<dbReference type="Gene3D" id="3.40.630.10">
    <property type="entry name" value="Zn peptidases"/>
    <property type="match status" value="1"/>
</dbReference>
<keyword evidence="4 8" id="KW-0479">Metal-binding</keyword>
<accession>A0A841UA51</accession>
<evidence type="ECO:0000256" key="5">
    <source>
        <dbReference type="ARBA" id="ARBA00022801"/>
    </source>
</evidence>
<gene>
    <name evidence="9" type="ORF">H7B90_26825</name>
</gene>
<keyword evidence="3" id="KW-0645">Protease</keyword>
<dbReference type="PIRSF" id="PIRSF001123">
    <property type="entry name" value="PepA_GA"/>
    <property type="match status" value="1"/>
</dbReference>
<keyword evidence="10" id="KW-1185">Reference proteome</keyword>
<feature type="active site" description="Proton acceptor" evidence="7">
    <location>
        <position position="229"/>
    </location>
</feature>
<protein>
    <submittedName>
        <fullName evidence="9">M42 family metallopeptidase</fullName>
    </submittedName>
</protein>
<dbReference type="RefSeq" id="WP_185138972.1">
    <property type="nucleotide sequence ID" value="NZ_JACJVR010000110.1"/>
</dbReference>
<dbReference type="Pfam" id="PF05343">
    <property type="entry name" value="Peptidase_M42"/>
    <property type="match status" value="1"/>
</dbReference>
<feature type="binding site" evidence="8">
    <location>
        <position position="329"/>
    </location>
    <ligand>
        <name>Zn(2+)</name>
        <dbReference type="ChEBI" id="CHEBI:29105"/>
        <label>2</label>
    </ligand>
</feature>
<name>A0A841UA51_9BACL</name>
<comment type="similarity">
    <text evidence="1 6">Belongs to the peptidase M42 family.</text>
</comment>
<dbReference type="SUPFAM" id="SSF101821">
    <property type="entry name" value="Aminopeptidase/glucanase lid domain"/>
    <property type="match status" value="1"/>
</dbReference>
<dbReference type="GO" id="GO:0004177">
    <property type="term" value="F:aminopeptidase activity"/>
    <property type="evidence" value="ECO:0007669"/>
    <property type="project" value="UniProtKB-UniRule"/>
</dbReference>
<evidence type="ECO:0000313" key="9">
    <source>
        <dbReference type="EMBL" id="MBB6695014.1"/>
    </source>
</evidence>
<organism evidence="9 10">
    <name type="scientific">Cohnella xylanilytica</name>
    <dbReference type="NCBI Taxonomy" id="557555"/>
    <lineage>
        <taxon>Bacteria</taxon>
        <taxon>Bacillati</taxon>
        <taxon>Bacillota</taxon>
        <taxon>Bacilli</taxon>
        <taxon>Bacillales</taxon>
        <taxon>Paenibacillaceae</taxon>
        <taxon>Cohnella</taxon>
    </lineage>
</organism>
<evidence type="ECO:0000256" key="1">
    <source>
        <dbReference type="ARBA" id="ARBA00006272"/>
    </source>
</evidence>
<reference evidence="9 10" key="1">
    <citation type="submission" date="2020-08" db="EMBL/GenBank/DDBJ databases">
        <title>Cohnella phylogeny.</title>
        <authorList>
            <person name="Dunlap C."/>
        </authorList>
    </citation>
    <scope>NUCLEOTIDE SEQUENCE [LARGE SCALE GENOMIC DNA]</scope>
    <source>
        <strain evidence="9 10">DSM 25239</strain>
    </source>
</reference>
<dbReference type="EMBL" id="JACJVR010000110">
    <property type="protein sequence ID" value="MBB6695014.1"/>
    <property type="molecule type" value="Genomic_DNA"/>
</dbReference>
<dbReference type="CDD" id="cd05657">
    <property type="entry name" value="M42_glucanase_like"/>
    <property type="match status" value="1"/>
</dbReference>
<comment type="cofactor">
    <cofactor evidence="8">
        <name>a divalent metal cation</name>
        <dbReference type="ChEBI" id="CHEBI:60240"/>
    </cofactor>
    <text evidence="8">Binds 2 divalent metal cations per subunit.</text>
</comment>
<dbReference type="InterPro" id="IPR008007">
    <property type="entry name" value="Peptidase_M42"/>
</dbReference>
<dbReference type="Gene3D" id="2.40.30.40">
    <property type="entry name" value="Peptidase M42, domain 2"/>
    <property type="match status" value="1"/>
</dbReference>
<evidence type="ECO:0000256" key="2">
    <source>
        <dbReference type="ARBA" id="ARBA00022438"/>
    </source>
</evidence>
<evidence type="ECO:0000256" key="3">
    <source>
        <dbReference type="ARBA" id="ARBA00022670"/>
    </source>
</evidence>
<feature type="binding site" evidence="8">
    <location>
        <position position="249"/>
    </location>
    <ligand>
        <name>Zn(2+)</name>
        <dbReference type="ChEBI" id="CHEBI:29105"/>
        <label>1</label>
    </ligand>
</feature>
<feature type="binding site" evidence="8">
    <location>
        <position position="195"/>
    </location>
    <ligand>
        <name>Zn(2+)</name>
        <dbReference type="ChEBI" id="CHEBI:29105"/>
        <label>2</label>
    </ligand>
</feature>
<keyword evidence="5" id="KW-0378">Hydrolase</keyword>